<dbReference type="GO" id="GO:0009146">
    <property type="term" value="P:purine nucleoside triphosphate catabolic process"/>
    <property type="evidence" value="ECO:0007669"/>
    <property type="project" value="UniProtKB-UniRule"/>
</dbReference>
<dbReference type="SUPFAM" id="SSF52972">
    <property type="entry name" value="ITPase-like"/>
    <property type="match status" value="1"/>
</dbReference>
<gene>
    <name evidence="12" type="ORF">AN619_10410</name>
</gene>
<keyword evidence="5 10" id="KW-0378">Hydrolase</keyword>
<dbReference type="GO" id="GO:0036220">
    <property type="term" value="F:ITP diphosphatase activity"/>
    <property type="evidence" value="ECO:0007669"/>
    <property type="project" value="UniProtKB-UniRule"/>
</dbReference>
<dbReference type="PANTHER" id="PTHR11067:SF9">
    <property type="entry name" value="INOSINE TRIPHOSPHATE PYROPHOSPHATASE"/>
    <property type="match status" value="1"/>
</dbReference>
<dbReference type="PANTHER" id="PTHR11067">
    <property type="entry name" value="INOSINE TRIPHOSPHATE PYROPHOSPHATASE/HAM1 PROTEIN"/>
    <property type="match status" value="1"/>
</dbReference>
<keyword evidence="3 10" id="KW-0479">Metal-binding</keyword>
<evidence type="ECO:0000256" key="9">
    <source>
        <dbReference type="ARBA" id="ARBA00052017"/>
    </source>
</evidence>
<evidence type="ECO:0000256" key="3">
    <source>
        <dbReference type="ARBA" id="ARBA00022723"/>
    </source>
</evidence>
<dbReference type="Pfam" id="PF01725">
    <property type="entry name" value="Ham1p_like"/>
    <property type="match status" value="1"/>
</dbReference>
<evidence type="ECO:0000256" key="6">
    <source>
        <dbReference type="ARBA" id="ARBA00022842"/>
    </source>
</evidence>
<keyword evidence="13" id="KW-1185">Reference proteome</keyword>
<evidence type="ECO:0000256" key="5">
    <source>
        <dbReference type="ARBA" id="ARBA00022801"/>
    </source>
</evidence>
<dbReference type="EMBL" id="LOEE01000027">
    <property type="protein sequence ID" value="KXG76510.1"/>
    <property type="molecule type" value="Genomic_DNA"/>
</dbReference>
<comment type="catalytic activity">
    <reaction evidence="8 10">
        <text>dITP + H2O = dIMP + diphosphate + H(+)</text>
        <dbReference type="Rhea" id="RHEA:28342"/>
        <dbReference type="ChEBI" id="CHEBI:15377"/>
        <dbReference type="ChEBI" id="CHEBI:15378"/>
        <dbReference type="ChEBI" id="CHEBI:33019"/>
        <dbReference type="ChEBI" id="CHEBI:61194"/>
        <dbReference type="ChEBI" id="CHEBI:61382"/>
        <dbReference type="EC" id="3.6.1.66"/>
    </reaction>
</comment>
<comment type="catalytic activity">
    <reaction evidence="9 10">
        <text>XTP + H2O = XMP + diphosphate + H(+)</text>
        <dbReference type="Rhea" id="RHEA:28610"/>
        <dbReference type="ChEBI" id="CHEBI:15377"/>
        <dbReference type="ChEBI" id="CHEBI:15378"/>
        <dbReference type="ChEBI" id="CHEBI:33019"/>
        <dbReference type="ChEBI" id="CHEBI:57464"/>
        <dbReference type="ChEBI" id="CHEBI:61314"/>
        <dbReference type="EC" id="3.6.1.66"/>
    </reaction>
</comment>
<keyword evidence="6 10" id="KW-0460">Magnesium</keyword>
<sequence length="201" mass="22401">MGRVVIASKNKHKVEEIKAILKEFPLEIKSMDEVGLEHLEIIEDGKTFEENSMKKAKEVMGLTGSIAMADDSGLEVDALDNQPGVYSARFSGEGARDKSNNEKLLRMLENIPLEKRTARFVSVISVAFPDGREFSVRGECEGIIGFEEKGNHGFGYDPLFIVPEYNKTFGELGANIKNRISHRARALEKLKEELKKIMGGI</sequence>
<feature type="binding site" evidence="10">
    <location>
        <begin position="8"/>
        <end position="13"/>
    </location>
    <ligand>
        <name>substrate</name>
    </ligand>
</feature>
<dbReference type="EC" id="3.6.1.66" evidence="10"/>
<dbReference type="CDD" id="cd00515">
    <property type="entry name" value="HAM1"/>
    <property type="match status" value="1"/>
</dbReference>
<dbReference type="Gene3D" id="3.90.950.10">
    <property type="match status" value="1"/>
</dbReference>
<feature type="binding site" evidence="10">
    <location>
        <begin position="182"/>
        <end position="183"/>
    </location>
    <ligand>
        <name>substrate</name>
    </ligand>
</feature>
<evidence type="ECO:0000313" key="12">
    <source>
        <dbReference type="EMBL" id="KXG76510.1"/>
    </source>
</evidence>
<feature type="binding site" evidence="10">
    <location>
        <position position="72"/>
    </location>
    <ligand>
        <name>substrate</name>
    </ligand>
</feature>
<dbReference type="NCBIfam" id="NF011397">
    <property type="entry name" value="PRK14822.1"/>
    <property type="match status" value="1"/>
</dbReference>
<dbReference type="InterPro" id="IPR020922">
    <property type="entry name" value="dITP/XTP_pyrophosphatase"/>
</dbReference>
<comment type="subunit">
    <text evidence="2 10">Homodimer.</text>
</comment>
<feature type="binding site" evidence="10">
    <location>
        <position position="71"/>
    </location>
    <ligand>
        <name>Mg(2+)</name>
        <dbReference type="ChEBI" id="CHEBI:18420"/>
    </ligand>
</feature>
<name>A0A140L7I5_9FIRM</name>
<comment type="cofactor">
    <cofactor evidence="10">
        <name>Mg(2+)</name>
        <dbReference type="ChEBI" id="CHEBI:18420"/>
    </cofactor>
    <text evidence="10">Binds 1 Mg(2+) ion per subunit.</text>
</comment>
<comment type="function">
    <text evidence="10">Pyrophosphatase that catalyzes the hydrolysis of nucleoside triphosphates to their monophosphate derivatives, with a high preference for the non-canonical purine nucleotides XTP (xanthosine triphosphate), dITP (deoxyinosine triphosphate) and ITP. Seems to function as a house-cleaning enzyme that removes non-canonical purine nucleotides from the nucleotide pool, thus preventing their incorporation into DNA/RNA and avoiding chromosomal lesions.</text>
</comment>
<feature type="binding site" evidence="10">
    <location>
        <position position="177"/>
    </location>
    <ligand>
        <name>substrate</name>
    </ligand>
</feature>
<dbReference type="GO" id="GO:0035870">
    <property type="term" value="F:dITP diphosphatase activity"/>
    <property type="evidence" value="ECO:0007669"/>
    <property type="project" value="UniProtKB-UniRule"/>
</dbReference>
<dbReference type="GO" id="GO:0046872">
    <property type="term" value="F:metal ion binding"/>
    <property type="evidence" value="ECO:0007669"/>
    <property type="project" value="UniProtKB-KW"/>
</dbReference>
<accession>A0A140L7I5</accession>
<dbReference type="GO" id="GO:0005829">
    <property type="term" value="C:cytosol"/>
    <property type="evidence" value="ECO:0007669"/>
    <property type="project" value="TreeGrafter"/>
</dbReference>
<organism evidence="12 13">
    <name type="scientific">Thermotalea metallivorans</name>
    <dbReference type="NCBI Taxonomy" id="520762"/>
    <lineage>
        <taxon>Bacteria</taxon>
        <taxon>Bacillati</taxon>
        <taxon>Bacillota</taxon>
        <taxon>Clostridia</taxon>
        <taxon>Peptostreptococcales</taxon>
        <taxon>Thermotaleaceae</taxon>
        <taxon>Thermotalea</taxon>
    </lineage>
</organism>
<evidence type="ECO:0000256" key="7">
    <source>
        <dbReference type="ARBA" id="ARBA00023080"/>
    </source>
</evidence>
<evidence type="ECO:0000256" key="11">
    <source>
        <dbReference type="RuleBase" id="RU003781"/>
    </source>
</evidence>
<dbReference type="STRING" id="520762.AN619_10410"/>
<dbReference type="Proteomes" id="UP000070456">
    <property type="component" value="Unassembled WGS sequence"/>
</dbReference>
<dbReference type="GO" id="GO:0009117">
    <property type="term" value="P:nucleotide metabolic process"/>
    <property type="evidence" value="ECO:0007669"/>
    <property type="project" value="UniProtKB-KW"/>
</dbReference>
<reference evidence="12 13" key="1">
    <citation type="submission" date="2015-12" db="EMBL/GenBank/DDBJ databases">
        <title>Draft genome sequence of the thermoanaerobe Thermotalea metallivorans, an isolate from the runoff channel of the Great Artesian Basin, Australia.</title>
        <authorList>
            <person name="Patel B.K."/>
        </authorList>
    </citation>
    <scope>NUCLEOTIDE SEQUENCE [LARGE SCALE GENOMIC DNA]</scope>
    <source>
        <strain evidence="12 13">B2-1</strain>
    </source>
</reference>
<evidence type="ECO:0000256" key="4">
    <source>
        <dbReference type="ARBA" id="ARBA00022741"/>
    </source>
</evidence>
<comment type="caution">
    <text evidence="10">Lacks conserved residue(s) required for the propagation of feature annotation.</text>
</comment>
<feature type="binding site" evidence="10">
    <location>
        <begin position="154"/>
        <end position="157"/>
    </location>
    <ligand>
        <name>substrate</name>
    </ligand>
</feature>
<evidence type="ECO:0000256" key="10">
    <source>
        <dbReference type="HAMAP-Rule" id="MF_01405"/>
    </source>
</evidence>
<dbReference type="GO" id="GO:0017111">
    <property type="term" value="F:ribonucleoside triphosphate phosphatase activity"/>
    <property type="evidence" value="ECO:0007669"/>
    <property type="project" value="InterPro"/>
</dbReference>
<evidence type="ECO:0000256" key="2">
    <source>
        <dbReference type="ARBA" id="ARBA00011738"/>
    </source>
</evidence>
<keyword evidence="4 10" id="KW-0547">Nucleotide-binding</keyword>
<dbReference type="GO" id="GO:0036222">
    <property type="term" value="F:XTP diphosphatase activity"/>
    <property type="evidence" value="ECO:0007669"/>
    <property type="project" value="UniProtKB-UniRule"/>
</dbReference>
<dbReference type="InterPro" id="IPR029001">
    <property type="entry name" value="ITPase-like_fam"/>
</dbReference>
<feature type="active site" description="Proton acceptor" evidence="10">
    <location>
        <position position="71"/>
    </location>
</feature>
<comment type="catalytic activity">
    <reaction evidence="10">
        <text>ITP + H2O = IMP + diphosphate + H(+)</text>
        <dbReference type="Rhea" id="RHEA:29399"/>
        <dbReference type="ChEBI" id="CHEBI:15377"/>
        <dbReference type="ChEBI" id="CHEBI:15378"/>
        <dbReference type="ChEBI" id="CHEBI:33019"/>
        <dbReference type="ChEBI" id="CHEBI:58053"/>
        <dbReference type="ChEBI" id="CHEBI:61402"/>
        <dbReference type="EC" id="3.6.1.66"/>
    </reaction>
</comment>
<evidence type="ECO:0000256" key="8">
    <source>
        <dbReference type="ARBA" id="ARBA00051875"/>
    </source>
</evidence>
<keyword evidence="7 10" id="KW-0546">Nucleotide metabolism</keyword>
<dbReference type="InterPro" id="IPR002637">
    <property type="entry name" value="RdgB/HAM1"/>
</dbReference>
<dbReference type="RefSeq" id="WP_068555428.1">
    <property type="nucleotide sequence ID" value="NZ_LOEE01000027.1"/>
</dbReference>
<dbReference type="GO" id="GO:0000166">
    <property type="term" value="F:nucleotide binding"/>
    <property type="evidence" value="ECO:0007669"/>
    <property type="project" value="UniProtKB-KW"/>
</dbReference>
<proteinExistence type="inferred from homology"/>
<comment type="caution">
    <text evidence="12">The sequence shown here is derived from an EMBL/GenBank/DDBJ whole genome shotgun (WGS) entry which is preliminary data.</text>
</comment>
<dbReference type="PATRIC" id="fig|520762.4.peg.1163"/>
<dbReference type="NCBIfam" id="TIGR00042">
    <property type="entry name" value="RdgB/HAM1 family non-canonical purine NTP pyrophosphatase"/>
    <property type="match status" value="1"/>
</dbReference>
<dbReference type="FunFam" id="3.90.950.10:FF:000001">
    <property type="entry name" value="dITP/XTP pyrophosphatase"/>
    <property type="match status" value="1"/>
</dbReference>
<comment type="similarity">
    <text evidence="1 10 11">Belongs to the HAM1 NTPase family.</text>
</comment>
<protein>
    <recommendedName>
        <fullName evidence="10">dITP/XTP pyrophosphatase</fullName>
        <ecNumber evidence="10">3.6.1.66</ecNumber>
    </recommendedName>
    <alternativeName>
        <fullName evidence="10">Non-canonical purine NTP pyrophosphatase</fullName>
    </alternativeName>
    <alternativeName>
        <fullName evidence="10">Non-standard purine NTP pyrophosphatase</fullName>
    </alternativeName>
    <alternativeName>
        <fullName evidence="10">Nucleoside-triphosphate diphosphatase</fullName>
    </alternativeName>
    <alternativeName>
        <fullName evidence="10">Nucleoside-triphosphate pyrophosphatase</fullName>
        <shortName evidence="10">NTPase</shortName>
    </alternativeName>
</protein>
<evidence type="ECO:0000313" key="13">
    <source>
        <dbReference type="Proteomes" id="UP000070456"/>
    </source>
</evidence>
<dbReference type="HAMAP" id="MF_01405">
    <property type="entry name" value="Non_canon_purine_NTPase"/>
    <property type="match status" value="1"/>
</dbReference>
<dbReference type="OrthoDB" id="9807456at2"/>
<dbReference type="AlphaFoldDB" id="A0A140L7I5"/>
<evidence type="ECO:0000256" key="1">
    <source>
        <dbReference type="ARBA" id="ARBA00008023"/>
    </source>
</evidence>